<dbReference type="EMBL" id="JAMDMJ010000058">
    <property type="protein sequence ID" value="MCY9599869.1"/>
    <property type="molecule type" value="Genomic_DNA"/>
</dbReference>
<dbReference type="Proteomes" id="UP000288943">
    <property type="component" value="Chromosome"/>
</dbReference>
<evidence type="ECO:0000259" key="4">
    <source>
        <dbReference type="PROSITE" id="PS50893"/>
    </source>
</evidence>
<evidence type="ECO:0000313" key="6">
    <source>
        <dbReference type="EMBL" id="QAV21353.1"/>
    </source>
</evidence>
<keyword evidence="1" id="KW-0813">Transport</keyword>
<evidence type="ECO:0000313" key="5">
    <source>
        <dbReference type="EMBL" id="MCY9599869.1"/>
    </source>
</evidence>
<dbReference type="AlphaFoldDB" id="A0A410X3Y9"/>
<evidence type="ECO:0000256" key="3">
    <source>
        <dbReference type="ARBA" id="ARBA00022840"/>
    </source>
</evidence>
<dbReference type="SUPFAM" id="SSF52540">
    <property type="entry name" value="P-loop containing nucleoside triphosphate hydrolases"/>
    <property type="match status" value="1"/>
</dbReference>
<dbReference type="RefSeq" id="WP_042235097.1">
    <property type="nucleotide sequence ID" value="NZ_CP026520.1"/>
</dbReference>
<evidence type="ECO:0000256" key="2">
    <source>
        <dbReference type="ARBA" id="ARBA00022741"/>
    </source>
</evidence>
<keyword evidence="8" id="KW-1185">Reference proteome</keyword>
<dbReference type="CDD" id="cd03230">
    <property type="entry name" value="ABC_DR_subfamily_A"/>
    <property type="match status" value="1"/>
</dbReference>
<dbReference type="EMBL" id="CP026520">
    <property type="protein sequence ID" value="QAV21353.1"/>
    <property type="molecule type" value="Genomic_DNA"/>
</dbReference>
<evidence type="ECO:0000256" key="1">
    <source>
        <dbReference type="ARBA" id="ARBA00022448"/>
    </source>
</evidence>
<dbReference type="PANTHER" id="PTHR42939">
    <property type="entry name" value="ABC TRANSPORTER ATP-BINDING PROTEIN ALBC-RELATED"/>
    <property type="match status" value="1"/>
</dbReference>
<reference evidence="6 7" key="1">
    <citation type="submission" date="2018-01" db="EMBL/GenBank/DDBJ databases">
        <title>The whole genome sequencing and assembly of Paenibacillus chitinolyticus KCCM 41400 strain.</title>
        <authorList>
            <person name="Kim J.-Y."/>
            <person name="Park M.-K."/>
            <person name="Lee Y.-J."/>
            <person name="Yi H."/>
            <person name="Bahn Y.-S."/>
            <person name="Kim J.F."/>
            <person name="Lee D.-W."/>
        </authorList>
    </citation>
    <scope>NUCLEOTIDE SEQUENCE [LARGE SCALE GENOMIC DNA]</scope>
    <source>
        <strain evidence="6 7">KCCM 41400</strain>
    </source>
</reference>
<organism evidence="6 7">
    <name type="scientific">Paenibacillus chitinolyticus</name>
    <dbReference type="NCBI Taxonomy" id="79263"/>
    <lineage>
        <taxon>Bacteria</taxon>
        <taxon>Bacillati</taxon>
        <taxon>Bacillota</taxon>
        <taxon>Bacilli</taxon>
        <taxon>Bacillales</taxon>
        <taxon>Paenibacillaceae</taxon>
        <taxon>Paenibacillus</taxon>
    </lineage>
</organism>
<proteinExistence type="predicted"/>
<dbReference type="GO" id="GO:0016887">
    <property type="term" value="F:ATP hydrolysis activity"/>
    <property type="evidence" value="ECO:0007669"/>
    <property type="project" value="InterPro"/>
</dbReference>
<accession>A0A410X3Y9</accession>
<sequence length="314" mass="35312">MNREAERYDDCAIRLSGVEKMLGDMRLGPLELEVETGTVVALVGQNGSGKSTLFRLLMNLTKADSGKVELLGRPYGEDDTEADIKRRIGYVPEESNWEDLGCTTIGELHDFVCRWYPTWNETLYRSMTEEFELSGKLKLKTLSKGMKRKLSYILAAAYEPELLLLDEATSGLDPFATKRMIEHLAKFMEREGRSIFFSTHVMEEVRRLADYIVYINRGRLIGVYEKDQLLDDWKCVWVRETPQPSSGPLPGVVSVGNGEHGGLIPIISRSSSATEAALASQGNAPVRTTAMDLEDILELLAQEKIEKKAENKER</sequence>
<dbReference type="InterPro" id="IPR051782">
    <property type="entry name" value="ABC_Transporter_VariousFunc"/>
</dbReference>
<dbReference type="GO" id="GO:0005524">
    <property type="term" value="F:ATP binding"/>
    <property type="evidence" value="ECO:0007669"/>
    <property type="project" value="UniProtKB-KW"/>
</dbReference>
<dbReference type="Pfam" id="PF00005">
    <property type="entry name" value="ABC_tran"/>
    <property type="match status" value="1"/>
</dbReference>
<keyword evidence="3 6" id="KW-0067">ATP-binding</keyword>
<dbReference type="InterPro" id="IPR003593">
    <property type="entry name" value="AAA+_ATPase"/>
</dbReference>
<dbReference type="PROSITE" id="PS50893">
    <property type="entry name" value="ABC_TRANSPORTER_2"/>
    <property type="match status" value="1"/>
</dbReference>
<dbReference type="InterPro" id="IPR027417">
    <property type="entry name" value="P-loop_NTPase"/>
</dbReference>
<dbReference type="KEGG" id="pchi:PC41400_28265"/>
<protein>
    <submittedName>
        <fullName evidence="6">ABC transporter ATP-binding protein</fullName>
    </submittedName>
</protein>
<dbReference type="PANTHER" id="PTHR42939:SF3">
    <property type="entry name" value="ABC TRANSPORTER ATP-BINDING COMPONENT"/>
    <property type="match status" value="1"/>
</dbReference>
<dbReference type="GeneID" id="95378688"/>
<keyword evidence="2" id="KW-0547">Nucleotide-binding</keyword>
<dbReference type="Gene3D" id="3.40.50.300">
    <property type="entry name" value="P-loop containing nucleotide triphosphate hydrolases"/>
    <property type="match status" value="1"/>
</dbReference>
<feature type="domain" description="ABC transporter" evidence="4">
    <location>
        <begin position="6"/>
        <end position="242"/>
    </location>
</feature>
<dbReference type="InterPro" id="IPR003439">
    <property type="entry name" value="ABC_transporter-like_ATP-bd"/>
</dbReference>
<reference evidence="5 8" key="2">
    <citation type="submission" date="2022-05" db="EMBL/GenBank/DDBJ databases">
        <title>Genome Sequencing of Bee-Associated Microbes.</title>
        <authorList>
            <person name="Dunlap C."/>
        </authorList>
    </citation>
    <scope>NUCLEOTIDE SEQUENCE [LARGE SCALE GENOMIC DNA]</scope>
    <source>
        <strain evidence="5 8">NRRL B-23120</strain>
    </source>
</reference>
<evidence type="ECO:0000313" key="7">
    <source>
        <dbReference type="Proteomes" id="UP000288943"/>
    </source>
</evidence>
<evidence type="ECO:0000313" key="8">
    <source>
        <dbReference type="Proteomes" id="UP001527202"/>
    </source>
</evidence>
<gene>
    <name evidence="5" type="ORF">M5X16_29400</name>
    <name evidence="6" type="ORF">PC41400_28265</name>
</gene>
<dbReference type="Proteomes" id="UP001527202">
    <property type="component" value="Unassembled WGS sequence"/>
</dbReference>
<name>A0A410X3Y9_9BACL</name>
<dbReference type="SMART" id="SM00382">
    <property type="entry name" value="AAA"/>
    <property type="match status" value="1"/>
</dbReference>
<dbReference type="OrthoDB" id="2960217at2"/>